<dbReference type="CDD" id="cd02440">
    <property type="entry name" value="AdoMet_MTases"/>
    <property type="match status" value="1"/>
</dbReference>
<evidence type="ECO:0000313" key="4">
    <source>
        <dbReference type="Proteomes" id="UP000239210"/>
    </source>
</evidence>
<gene>
    <name evidence="3" type="ORF">LY71_11170</name>
</gene>
<reference evidence="3 4" key="1">
    <citation type="submission" date="2018-03" db="EMBL/GenBank/DDBJ databases">
        <title>Genomic Encyclopedia of Archaeal and Bacterial Type Strains, Phase II (KMG-II): from individual species to whole genera.</title>
        <authorList>
            <person name="Goeker M."/>
        </authorList>
    </citation>
    <scope>NUCLEOTIDE SEQUENCE [LARGE SCALE GENOMIC DNA]</scope>
    <source>
        <strain evidence="3 4">DSM 45416</strain>
    </source>
</reference>
<dbReference type="InterPro" id="IPR010233">
    <property type="entry name" value="UbiG_MeTrfase"/>
</dbReference>
<dbReference type="GO" id="GO:0010420">
    <property type="term" value="F:polyprenyldihydroxybenzoate methyltransferase activity"/>
    <property type="evidence" value="ECO:0007669"/>
    <property type="project" value="InterPro"/>
</dbReference>
<keyword evidence="3" id="KW-0808">Transferase</keyword>
<keyword evidence="3" id="KW-0489">Methyltransferase</keyword>
<dbReference type="NCBIfam" id="TIGR01983">
    <property type="entry name" value="UbiG"/>
    <property type="match status" value="1"/>
</dbReference>
<dbReference type="Pfam" id="PF08241">
    <property type="entry name" value="Methyltransf_11"/>
    <property type="match status" value="1"/>
</dbReference>
<feature type="domain" description="Methyltransferase type 11" evidence="2">
    <location>
        <begin position="54"/>
        <end position="149"/>
    </location>
</feature>
<dbReference type="EMBL" id="PVTG01000011">
    <property type="protein sequence ID" value="PRY47891.1"/>
    <property type="molecule type" value="Genomic_DNA"/>
</dbReference>
<name>A0A2T0TQI6_9ACTN</name>
<dbReference type="Gene3D" id="3.40.50.150">
    <property type="entry name" value="Vaccinia Virus protein VP39"/>
    <property type="match status" value="1"/>
</dbReference>
<dbReference type="GO" id="GO:0061542">
    <property type="term" value="F:3-demethylubiquinol 3-O-methyltransferase activity"/>
    <property type="evidence" value="ECO:0007669"/>
    <property type="project" value="InterPro"/>
</dbReference>
<dbReference type="RefSeq" id="WP_106278871.1">
    <property type="nucleotide sequence ID" value="NZ_PVTG01000011.1"/>
</dbReference>
<organism evidence="3 4">
    <name type="scientific">Geodermatophilus tzadiensis</name>
    <dbReference type="NCBI Taxonomy" id="1137988"/>
    <lineage>
        <taxon>Bacteria</taxon>
        <taxon>Bacillati</taxon>
        <taxon>Actinomycetota</taxon>
        <taxon>Actinomycetes</taxon>
        <taxon>Geodermatophilales</taxon>
        <taxon>Geodermatophilaceae</taxon>
        <taxon>Geodermatophilus</taxon>
    </lineage>
</organism>
<dbReference type="SUPFAM" id="SSF53335">
    <property type="entry name" value="S-adenosyl-L-methionine-dependent methyltransferases"/>
    <property type="match status" value="1"/>
</dbReference>
<dbReference type="PANTHER" id="PTHR43464:SF23">
    <property type="entry name" value="JUVENILE HORMONE ACID O-METHYLTRANSFERASE"/>
    <property type="match status" value="1"/>
</dbReference>
<keyword evidence="4" id="KW-1185">Reference proteome</keyword>
<sequence>MPIDNDVYNRHAARWWDEDEPLNLLHGSVTPARFGYFVAVLQRLGRDPSGLRALDIGCGGGFLAEEFTRVGCRVVGVDPSAPSLETARRHAAEAGLEIDYRVGSGEALPVQDGEFDLVYCCDVLEHVTDLEAVIRETARALRPGGIYLFDTVNRTIASKLLAIKVMQEWRMTRAFDTPVHDYGMFIKPEDLATTMARHGLRLHETVGLGPRAKNPASAVLGFVRAQRGRMSYGELSRRLDFGQTRSRAVSYMGYATRDVR</sequence>
<keyword evidence="3" id="KW-0830">Ubiquinone</keyword>
<protein>
    <submittedName>
        <fullName evidence="3">3-demethylubiquinone-9 3-methyltransferase</fullName>
    </submittedName>
</protein>
<comment type="caution">
    <text evidence="3">The sequence shown here is derived from an EMBL/GenBank/DDBJ whole genome shotgun (WGS) entry which is preliminary data.</text>
</comment>
<dbReference type="InterPro" id="IPR029063">
    <property type="entry name" value="SAM-dependent_MTases_sf"/>
</dbReference>
<evidence type="ECO:0000313" key="3">
    <source>
        <dbReference type="EMBL" id="PRY47891.1"/>
    </source>
</evidence>
<proteinExistence type="predicted"/>
<dbReference type="PANTHER" id="PTHR43464">
    <property type="entry name" value="METHYLTRANSFERASE"/>
    <property type="match status" value="1"/>
</dbReference>
<keyword evidence="1" id="KW-0831">Ubiquinone biosynthesis</keyword>
<dbReference type="AlphaFoldDB" id="A0A2T0TQI6"/>
<dbReference type="InterPro" id="IPR013216">
    <property type="entry name" value="Methyltransf_11"/>
</dbReference>
<dbReference type="OrthoDB" id="9810247at2"/>
<dbReference type="GO" id="GO:0032259">
    <property type="term" value="P:methylation"/>
    <property type="evidence" value="ECO:0007669"/>
    <property type="project" value="UniProtKB-KW"/>
</dbReference>
<accession>A0A2T0TQI6</accession>
<dbReference type="Proteomes" id="UP000239210">
    <property type="component" value="Unassembled WGS sequence"/>
</dbReference>
<evidence type="ECO:0000256" key="1">
    <source>
        <dbReference type="ARBA" id="ARBA00022688"/>
    </source>
</evidence>
<evidence type="ECO:0000259" key="2">
    <source>
        <dbReference type="Pfam" id="PF08241"/>
    </source>
</evidence>